<name>S3DBA6_GLAL2</name>
<evidence type="ECO:0000259" key="2">
    <source>
        <dbReference type="Pfam" id="PF01137"/>
    </source>
</evidence>
<dbReference type="GO" id="GO:0006396">
    <property type="term" value="P:RNA processing"/>
    <property type="evidence" value="ECO:0007669"/>
    <property type="project" value="InterPro"/>
</dbReference>
<feature type="region of interest" description="Disordered" evidence="1">
    <location>
        <begin position="30"/>
        <end position="52"/>
    </location>
</feature>
<feature type="compositionally biased region" description="Polar residues" evidence="1">
    <location>
        <begin position="30"/>
        <end position="42"/>
    </location>
</feature>
<dbReference type="Proteomes" id="UP000016922">
    <property type="component" value="Unassembled WGS sequence"/>
</dbReference>
<dbReference type="Pfam" id="PF01137">
    <property type="entry name" value="RTC"/>
    <property type="match status" value="1"/>
</dbReference>
<dbReference type="PANTHER" id="PTHR11096:SF0">
    <property type="entry name" value="RNA 3'-TERMINAL PHOSPHATE CYCLASE"/>
    <property type="match status" value="1"/>
</dbReference>
<dbReference type="Gene3D" id="3.65.10.20">
    <property type="entry name" value="RNA 3'-terminal phosphate cyclase domain"/>
    <property type="match status" value="1"/>
</dbReference>
<organism evidence="3 4">
    <name type="scientific">Glarea lozoyensis (strain ATCC 20868 / MF5171)</name>
    <dbReference type="NCBI Taxonomy" id="1116229"/>
    <lineage>
        <taxon>Eukaryota</taxon>
        <taxon>Fungi</taxon>
        <taxon>Dikarya</taxon>
        <taxon>Ascomycota</taxon>
        <taxon>Pezizomycotina</taxon>
        <taxon>Leotiomycetes</taxon>
        <taxon>Helotiales</taxon>
        <taxon>Helotiaceae</taxon>
        <taxon>Glarea</taxon>
    </lineage>
</organism>
<accession>S3DBA6</accession>
<proteinExistence type="predicted"/>
<dbReference type="AlphaFoldDB" id="S3DBA6"/>
<dbReference type="GO" id="GO:0003963">
    <property type="term" value="F:RNA-3'-phosphate cyclase activity"/>
    <property type="evidence" value="ECO:0007669"/>
    <property type="project" value="TreeGrafter"/>
</dbReference>
<dbReference type="Gene3D" id="3.30.360.20">
    <property type="entry name" value="RNA 3'-terminal phosphate cyclase, insert domain"/>
    <property type="match status" value="1"/>
</dbReference>
<feature type="compositionally biased region" description="Basic and acidic residues" evidence="1">
    <location>
        <begin position="43"/>
        <end position="52"/>
    </location>
</feature>
<dbReference type="InterPro" id="IPR023797">
    <property type="entry name" value="RNA3'_phos_cyclase_dom"/>
</dbReference>
<keyword evidence="4" id="KW-1185">Reference proteome</keyword>
<reference evidence="3 4" key="1">
    <citation type="journal article" date="2013" name="BMC Genomics">
        <title>Genomics-driven discovery of the pneumocandin biosynthetic gene cluster in the fungus Glarea lozoyensis.</title>
        <authorList>
            <person name="Chen L."/>
            <person name="Yue Q."/>
            <person name="Zhang X."/>
            <person name="Xiang M."/>
            <person name="Wang C."/>
            <person name="Li S."/>
            <person name="Che Y."/>
            <person name="Ortiz-Lopez F.J."/>
            <person name="Bills G.F."/>
            <person name="Liu X."/>
            <person name="An Z."/>
        </authorList>
    </citation>
    <scope>NUCLEOTIDE SEQUENCE [LARGE SCALE GENOMIC DNA]</scope>
    <source>
        <strain evidence="4">ATCC 20868 / MF5171</strain>
    </source>
</reference>
<feature type="domain" description="RNA 3'-terminal phosphate cyclase" evidence="2">
    <location>
        <begin position="55"/>
        <end position="416"/>
    </location>
</feature>
<dbReference type="KEGG" id="glz:GLAREA_10725"/>
<dbReference type="InterPro" id="IPR036553">
    <property type="entry name" value="RPTC_insert"/>
</dbReference>
<dbReference type="InterPro" id="IPR013792">
    <property type="entry name" value="RNA3'P_cycl/enolpyr_Trfase_a/b"/>
</dbReference>
<dbReference type="STRING" id="1116229.S3DBA6"/>
<gene>
    <name evidence="3" type="ORF">GLAREA_10725</name>
</gene>
<evidence type="ECO:0000256" key="1">
    <source>
        <dbReference type="SAM" id="MobiDB-lite"/>
    </source>
</evidence>
<dbReference type="OMA" id="HAKTARW"/>
<dbReference type="InterPro" id="IPR037136">
    <property type="entry name" value="RNA3'_phos_cyclase_dom_sf"/>
</dbReference>
<dbReference type="EMBL" id="KE145355">
    <property type="protein sequence ID" value="EPE35030.1"/>
    <property type="molecule type" value="Genomic_DNA"/>
</dbReference>
<dbReference type="HOGENOM" id="CLU_027882_3_0_1"/>
<dbReference type="RefSeq" id="XP_008078017.1">
    <property type="nucleotide sequence ID" value="XM_008079826.1"/>
</dbReference>
<dbReference type="SUPFAM" id="SSF55205">
    <property type="entry name" value="EPT/RTPC-like"/>
    <property type="match status" value="1"/>
</dbReference>
<evidence type="ECO:0000313" key="3">
    <source>
        <dbReference type="EMBL" id="EPE35030.1"/>
    </source>
</evidence>
<dbReference type="OrthoDB" id="25029at2759"/>
<dbReference type="GO" id="GO:0005634">
    <property type="term" value="C:nucleus"/>
    <property type="evidence" value="ECO:0007669"/>
    <property type="project" value="TreeGrafter"/>
</dbReference>
<dbReference type="InterPro" id="IPR000228">
    <property type="entry name" value="RNA3'_term_phos_cyc"/>
</dbReference>
<dbReference type="GeneID" id="19469771"/>
<dbReference type="PANTHER" id="PTHR11096">
    <property type="entry name" value="RNA 3' TERMINAL PHOSPHATE CYCLASE"/>
    <property type="match status" value="1"/>
</dbReference>
<dbReference type="eggNOG" id="KOG3980">
    <property type="taxonomic scope" value="Eukaryota"/>
</dbReference>
<evidence type="ECO:0000313" key="4">
    <source>
        <dbReference type="Proteomes" id="UP000016922"/>
    </source>
</evidence>
<sequence length="448" mass="48907">MLERVTLSTAARLYTRRIGNNHRTAFALRNSPSDVMGSSTKAEPQRPVDLDGRVGEGGGQLVRIATAISAITGTPIRIHHVRANRARGGRGGGLKAQHVACMRYLADATAAKLIDCDVGSSSVEFWPTLSPPHLLKRDVKIVSDSVGSILLVFQALLPFLVMASSTDNTPITLTIEGGTNVSFSPSFEYVDQVLLPALERFGISVERKLDCRGWSQGSRQIGSIRFTINPLPFGQTLESPDWPSERGEIAQIDVSMVVPAAMHDDMKKAFLVELNTVFPEVNVEVLLVEDSGHKARMYALLVAHTSTGLRFGRDWLYDKTSKNKSPEALSIEMARGIVAGLERTVCRGGLVDEHLQDQLIIFQTLAAGMSVIPGSLETLNSSRERVEKTDEPFGDGTKHTTTARWVTSQVLPTEVKWIDRGRVCHGVGWKNEPSESGIVEKSTGRIVT</sequence>
<protein>
    <submittedName>
        <fullName evidence="3">EPT/RTPC-like protein</fullName>
    </submittedName>
</protein>